<keyword evidence="2" id="KW-1185">Reference proteome</keyword>
<accession>A0AAN9R8F2</accession>
<evidence type="ECO:0000313" key="2">
    <source>
        <dbReference type="Proteomes" id="UP001367508"/>
    </source>
</evidence>
<dbReference type="Proteomes" id="UP001367508">
    <property type="component" value="Unassembled WGS sequence"/>
</dbReference>
<evidence type="ECO:0000313" key="1">
    <source>
        <dbReference type="EMBL" id="KAK7361669.1"/>
    </source>
</evidence>
<dbReference type="AlphaFoldDB" id="A0AAN9R8F2"/>
<name>A0AAN9R8F2_CANGL</name>
<gene>
    <name evidence="1" type="ORF">VNO77_03743</name>
</gene>
<comment type="caution">
    <text evidence="1">The sequence shown here is derived from an EMBL/GenBank/DDBJ whole genome shotgun (WGS) entry which is preliminary data.</text>
</comment>
<organism evidence="1 2">
    <name type="scientific">Canavalia gladiata</name>
    <name type="common">Sword bean</name>
    <name type="synonym">Dolichos gladiatus</name>
    <dbReference type="NCBI Taxonomy" id="3824"/>
    <lineage>
        <taxon>Eukaryota</taxon>
        <taxon>Viridiplantae</taxon>
        <taxon>Streptophyta</taxon>
        <taxon>Embryophyta</taxon>
        <taxon>Tracheophyta</taxon>
        <taxon>Spermatophyta</taxon>
        <taxon>Magnoliopsida</taxon>
        <taxon>eudicotyledons</taxon>
        <taxon>Gunneridae</taxon>
        <taxon>Pentapetalae</taxon>
        <taxon>rosids</taxon>
        <taxon>fabids</taxon>
        <taxon>Fabales</taxon>
        <taxon>Fabaceae</taxon>
        <taxon>Papilionoideae</taxon>
        <taxon>50 kb inversion clade</taxon>
        <taxon>NPAAA clade</taxon>
        <taxon>indigoferoid/millettioid clade</taxon>
        <taxon>Phaseoleae</taxon>
        <taxon>Canavalia</taxon>
    </lineage>
</organism>
<sequence>MHRVRGKQRLHYDSYDSLNIKRQGADDSFTLMGIYLKLNYQTILPLPSSLKPKSGFLELVAGQRQPAAPSLKHSPTETYPTWFKDLGHKICLGVSYSYAESYDGQLVQLLKTIITRYRLALFLVHDLDSNTYPALVCSKSYAIGAMDQGSLLTLRPELFYDSPYS</sequence>
<proteinExistence type="predicted"/>
<protein>
    <submittedName>
        <fullName evidence="1">Uncharacterized protein</fullName>
    </submittedName>
</protein>
<reference evidence="1 2" key="1">
    <citation type="submission" date="2024-01" db="EMBL/GenBank/DDBJ databases">
        <title>The genomes of 5 underutilized Papilionoideae crops provide insights into root nodulation and disease resistanc.</title>
        <authorList>
            <person name="Jiang F."/>
        </authorList>
    </citation>
    <scope>NUCLEOTIDE SEQUENCE [LARGE SCALE GENOMIC DNA]</scope>
    <source>
        <strain evidence="1">LVBAO_FW01</strain>
        <tissue evidence="1">Leaves</tissue>
    </source>
</reference>
<dbReference type="EMBL" id="JAYMYQ010000001">
    <property type="protein sequence ID" value="KAK7361669.1"/>
    <property type="molecule type" value="Genomic_DNA"/>
</dbReference>